<sequence length="132" mass="15185">MKYTPKQYAKALMDAIQETNPKDQEKVLDNFVKLLVENNDLRLFDQIAGEFHKLDLGRQGIRQAEVKSTHPLTKDNEKAILEELNKLAKTKIELKTEIDERLIGGVVIQMDDQLIDASVKNQLEQLRNNLTQ</sequence>
<keyword evidence="7" id="KW-1003">Cell membrane</keyword>
<evidence type="ECO:0000256" key="4">
    <source>
        <dbReference type="ARBA" id="ARBA00023065"/>
    </source>
</evidence>
<evidence type="ECO:0000256" key="3">
    <source>
        <dbReference type="ARBA" id="ARBA00022781"/>
    </source>
</evidence>
<dbReference type="SUPFAM" id="SSF47928">
    <property type="entry name" value="N-terminal domain of the delta subunit of the F1F0-ATP synthase"/>
    <property type="match status" value="1"/>
</dbReference>
<evidence type="ECO:0000313" key="9">
    <source>
        <dbReference type="Proteomes" id="UP000177682"/>
    </source>
</evidence>
<organism evidence="8 9">
    <name type="scientific">Candidatus Doudnabacteria bacterium RIFCSPHIGHO2_12_FULL_48_16</name>
    <dbReference type="NCBI Taxonomy" id="1817838"/>
    <lineage>
        <taxon>Bacteria</taxon>
        <taxon>Candidatus Doudnaibacteriota</taxon>
    </lineage>
</organism>
<keyword evidence="7" id="KW-0139">CF(1)</keyword>
<reference evidence="8 9" key="1">
    <citation type="journal article" date="2016" name="Nat. Commun.">
        <title>Thousands of microbial genomes shed light on interconnected biogeochemical processes in an aquifer system.</title>
        <authorList>
            <person name="Anantharaman K."/>
            <person name="Brown C.T."/>
            <person name="Hug L.A."/>
            <person name="Sharon I."/>
            <person name="Castelle C.J."/>
            <person name="Probst A.J."/>
            <person name="Thomas B.C."/>
            <person name="Singh A."/>
            <person name="Wilkins M.J."/>
            <person name="Karaoz U."/>
            <person name="Brodie E.L."/>
            <person name="Williams K.H."/>
            <person name="Hubbard S.S."/>
            <person name="Banfield J.F."/>
        </authorList>
    </citation>
    <scope>NUCLEOTIDE SEQUENCE [LARGE SCALE GENOMIC DNA]</scope>
</reference>
<evidence type="ECO:0000256" key="1">
    <source>
        <dbReference type="ARBA" id="ARBA00004370"/>
    </source>
</evidence>
<evidence type="ECO:0000256" key="6">
    <source>
        <dbReference type="ARBA" id="ARBA00023310"/>
    </source>
</evidence>
<dbReference type="NCBIfam" id="TIGR01145">
    <property type="entry name" value="ATP_synt_delta"/>
    <property type="match status" value="1"/>
</dbReference>
<keyword evidence="4 7" id="KW-0406">Ion transport</keyword>
<dbReference type="GO" id="GO:0005886">
    <property type="term" value="C:plasma membrane"/>
    <property type="evidence" value="ECO:0007669"/>
    <property type="project" value="UniProtKB-SubCell"/>
</dbReference>
<dbReference type="InterPro" id="IPR000711">
    <property type="entry name" value="ATPase_OSCP/dsu"/>
</dbReference>
<evidence type="ECO:0000256" key="7">
    <source>
        <dbReference type="HAMAP-Rule" id="MF_01416"/>
    </source>
</evidence>
<keyword evidence="5 7" id="KW-0472">Membrane</keyword>
<comment type="subcellular location">
    <subcellularLocation>
        <location evidence="7">Cell membrane</location>
        <topology evidence="7">Peripheral membrane protein</topology>
    </subcellularLocation>
    <subcellularLocation>
        <location evidence="1">Membrane</location>
    </subcellularLocation>
</comment>
<comment type="similarity">
    <text evidence="7">Belongs to the ATPase delta chain family.</text>
</comment>
<evidence type="ECO:0000256" key="5">
    <source>
        <dbReference type="ARBA" id="ARBA00023136"/>
    </source>
</evidence>
<protein>
    <recommendedName>
        <fullName evidence="7">ATP synthase subunit delta</fullName>
    </recommendedName>
    <alternativeName>
        <fullName evidence="7">ATP synthase F(1) sector subunit delta</fullName>
    </alternativeName>
    <alternativeName>
        <fullName evidence="7">F-type ATPase subunit delta</fullName>
        <shortName evidence="7">F-ATPase subunit delta</shortName>
    </alternativeName>
</protein>
<keyword evidence="3 7" id="KW-0375">Hydrogen ion transport</keyword>
<comment type="caution">
    <text evidence="8">The sequence shown here is derived from an EMBL/GenBank/DDBJ whole genome shotgun (WGS) entry which is preliminary data.</text>
</comment>
<evidence type="ECO:0000313" key="8">
    <source>
        <dbReference type="EMBL" id="OGE90864.1"/>
    </source>
</evidence>
<keyword evidence="2 7" id="KW-0813">Transport</keyword>
<dbReference type="PANTHER" id="PTHR11910">
    <property type="entry name" value="ATP SYNTHASE DELTA CHAIN"/>
    <property type="match status" value="1"/>
</dbReference>
<dbReference type="EMBL" id="MFEY01000003">
    <property type="protein sequence ID" value="OGE90864.1"/>
    <property type="molecule type" value="Genomic_DNA"/>
</dbReference>
<dbReference type="Proteomes" id="UP000177682">
    <property type="component" value="Unassembled WGS sequence"/>
</dbReference>
<comment type="function">
    <text evidence="7">This protein is part of the stalk that links CF(0) to CF(1). It either transmits conformational changes from CF(0) to CF(1) or is implicated in proton conduction.</text>
</comment>
<name>A0A1F5PM31_9BACT</name>
<gene>
    <name evidence="7" type="primary">atpH</name>
    <name evidence="8" type="ORF">A3E29_01700</name>
</gene>
<dbReference type="GO" id="GO:0046933">
    <property type="term" value="F:proton-transporting ATP synthase activity, rotational mechanism"/>
    <property type="evidence" value="ECO:0007669"/>
    <property type="project" value="UniProtKB-UniRule"/>
</dbReference>
<dbReference type="HAMAP" id="MF_01416">
    <property type="entry name" value="ATP_synth_delta_bact"/>
    <property type="match status" value="1"/>
</dbReference>
<comment type="function">
    <text evidence="7">F(1)F(0) ATP synthase produces ATP from ADP in the presence of a proton or sodium gradient. F-type ATPases consist of two structural domains, F(1) containing the extramembraneous catalytic core and F(0) containing the membrane proton channel, linked together by a central stalk and a peripheral stalk. During catalysis, ATP synthesis in the catalytic domain of F(1) is coupled via a rotary mechanism of the central stalk subunits to proton translocation.</text>
</comment>
<keyword evidence="6 7" id="KW-0066">ATP synthesis</keyword>
<evidence type="ECO:0000256" key="2">
    <source>
        <dbReference type="ARBA" id="ARBA00022448"/>
    </source>
</evidence>
<dbReference type="AlphaFoldDB" id="A0A1F5PM31"/>
<dbReference type="GO" id="GO:0045259">
    <property type="term" value="C:proton-transporting ATP synthase complex"/>
    <property type="evidence" value="ECO:0007669"/>
    <property type="project" value="UniProtKB-KW"/>
</dbReference>
<dbReference type="InterPro" id="IPR026015">
    <property type="entry name" value="ATP_synth_OSCP/delta_N_sf"/>
</dbReference>
<accession>A0A1F5PM31</accession>
<dbReference type="Pfam" id="PF00213">
    <property type="entry name" value="OSCP"/>
    <property type="match status" value="1"/>
</dbReference>
<proteinExistence type="inferred from homology"/>